<dbReference type="AlphaFoldDB" id="A0AB39QWF3"/>
<evidence type="ECO:0000256" key="1">
    <source>
        <dbReference type="SAM" id="MobiDB-lite"/>
    </source>
</evidence>
<feature type="transmembrane region" description="Helical" evidence="2">
    <location>
        <begin position="245"/>
        <end position="268"/>
    </location>
</feature>
<feature type="compositionally biased region" description="Basic and acidic residues" evidence="1">
    <location>
        <begin position="115"/>
        <end position="129"/>
    </location>
</feature>
<evidence type="ECO:0000259" key="3">
    <source>
        <dbReference type="Pfam" id="PF21725"/>
    </source>
</evidence>
<gene>
    <name evidence="4" type="ORF">AB5J52_27265</name>
</gene>
<keyword evidence="2" id="KW-1133">Transmembrane helix</keyword>
<dbReference type="Pfam" id="PF21725">
    <property type="entry name" value="T7SS_signal"/>
    <property type="match status" value="1"/>
</dbReference>
<keyword evidence="2" id="KW-0812">Transmembrane</keyword>
<protein>
    <submittedName>
        <fullName evidence="4">T7SS-secreted protein</fullName>
    </submittedName>
</protein>
<feature type="domain" description="Putative T7SS secretion signal" evidence="3">
    <location>
        <begin position="19"/>
        <end position="193"/>
    </location>
</feature>
<organism evidence="4">
    <name type="scientific">Streptomyces sp. R39</name>
    <dbReference type="NCBI Taxonomy" id="3238631"/>
    <lineage>
        <taxon>Bacteria</taxon>
        <taxon>Bacillati</taxon>
        <taxon>Actinomycetota</taxon>
        <taxon>Actinomycetes</taxon>
        <taxon>Kitasatosporales</taxon>
        <taxon>Streptomycetaceae</taxon>
        <taxon>Streptomyces</taxon>
    </lineage>
</organism>
<evidence type="ECO:0000313" key="4">
    <source>
        <dbReference type="EMBL" id="XDQ45653.1"/>
    </source>
</evidence>
<dbReference type="EMBL" id="CP163441">
    <property type="protein sequence ID" value="XDQ45653.1"/>
    <property type="molecule type" value="Genomic_DNA"/>
</dbReference>
<name>A0AB39QWF3_9ACTN</name>
<feature type="transmembrane region" description="Helical" evidence="2">
    <location>
        <begin position="218"/>
        <end position="239"/>
    </location>
</feature>
<evidence type="ECO:0000256" key="2">
    <source>
        <dbReference type="SAM" id="Phobius"/>
    </source>
</evidence>
<feature type="region of interest" description="Disordered" evidence="1">
    <location>
        <begin position="104"/>
        <end position="166"/>
    </location>
</feature>
<feature type="compositionally biased region" description="Basic and acidic residues" evidence="1">
    <location>
        <begin position="136"/>
        <end position="156"/>
    </location>
</feature>
<reference evidence="4" key="1">
    <citation type="submission" date="2024-07" db="EMBL/GenBank/DDBJ databases">
        <authorList>
            <person name="Yu S.T."/>
        </authorList>
    </citation>
    <scope>NUCLEOTIDE SEQUENCE</scope>
    <source>
        <strain evidence="4">R39</strain>
    </source>
</reference>
<accession>A0AB39QWF3</accession>
<dbReference type="RefSeq" id="WP_369224497.1">
    <property type="nucleotide sequence ID" value="NZ_CP163441.1"/>
</dbReference>
<feature type="region of interest" description="Disordered" evidence="1">
    <location>
        <begin position="1"/>
        <end position="23"/>
    </location>
</feature>
<proteinExistence type="predicted"/>
<sequence length="506" mass="53071">MTRPRADEWSVIGESADPVPGDPDEVAALGRELRKTAESIKKQAAEIKALSSVEAWKSKAAEEFRQQAAEAEGKLRKAFQRYDAAADALGERVLDGSSSTEYASELHRAQQMADKALRDARTADDEHRASGGALDKLPKDTPDDDPSRKKLQKRQEAASSALERAKKDLETAKDVRDAAAKRARDAIRHAIDHDGLKDSGWDKFKGWVHDHAGVIQSILAWSGWIATICGTLSLMVGWIPVIGQALAGILGSIALLATLVSLVGHLLLALSGDGSWFDVALDVVGLVTLGIGRGAIAGAKGASLAAKATARSAAGRALRAGIRAKPGTAAYQRALNQTWKRANALSGGALRGKAGVEAIAGAPKGWNPGTARLMDAFSPKSIGKETWEGLKGVKDLNWSNLRQLGDGSTWAGAWPRVGDSGIAGLEKSMGQISESLRADDAVKAASGVFKTQTRIWAGSTSVASATDLLDKGEITGWIGDHVGIGGLDDGVWSATGIKDATTTGDG</sequence>
<keyword evidence="2" id="KW-0472">Membrane</keyword>
<dbReference type="InterPro" id="IPR049082">
    <property type="entry name" value="T7SS_signal"/>
</dbReference>